<feature type="transmembrane region" description="Helical" evidence="8">
    <location>
        <begin position="670"/>
        <end position="694"/>
    </location>
</feature>
<dbReference type="InterPro" id="IPR052702">
    <property type="entry name" value="MscS-like_channel"/>
</dbReference>
<feature type="domain" description="Mechanosensitive ion channel MscS" evidence="10">
    <location>
        <begin position="912"/>
        <end position="977"/>
    </location>
</feature>
<evidence type="ECO:0000256" key="9">
    <source>
        <dbReference type="SAM" id="SignalP"/>
    </source>
</evidence>
<keyword evidence="16" id="KW-1185">Reference proteome</keyword>
<dbReference type="InterPro" id="IPR023408">
    <property type="entry name" value="MscS_beta-dom_sf"/>
</dbReference>
<dbReference type="InterPro" id="IPR049278">
    <property type="entry name" value="MS_channel_C"/>
</dbReference>
<proteinExistence type="inferred from homology"/>
<dbReference type="Pfam" id="PF21088">
    <property type="entry name" value="MS_channel_1st"/>
    <property type="match status" value="1"/>
</dbReference>
<evidence type="ECO:0000256" key="6">
    <source>
        <dbReference type="ARBA" id="ARBA00023136"/>
    </source>
</evidence>
<feature type="domain" description="Mechanosensitive ion channel inner membrane" evidence="11">
    <location>
        <begin position="483"/>
        <end position="808"/>
    </location>
</feature>
<dbReference type="Gene3D" id="1.10.287.1260">
    <property type="match status" value="1"/>
</dbReference>
<dbReference type="Pfam" id="PF21082">
    <property type="entry name" value="MS_channel_3rd"/>
    <property type="match status" value="1"/>
</dbReference>
<reference evidence="16" key="1">
    <citation type="journal article" date="2019" name="Int. J. Syst. Evol. Microbiol.">
        <title>The Global Catalogue of Microorganisms (GCM) 10K type strain sequencing project: providing services to taxonomists for standard genome sequencing and annotation.</title>
        <authorList>
            <consortium name="The Broad Institute Genomics Platform"/>
            <consortium name="The Broad Institute Genome Sequencing Center for Infectious Disease"/>
            <person name="Wu L."/>
            <person name="Ma J."/>
        </authorList>
    </citation>
    <scope>NUCLEOTIDE SEQUENCE [LARGE SCALE GENOMIC DNA]</scope>
    <source>
        <strain evidence="16">CCUG 61707</strain>
    </source>
</reference>
<protein>
    <submittedName>
        <fullName evidence="15">Mechanosensitive channel MscK</fullName>
    </submittedName>
</protein>
<dbReference type="EMBL" id="JBHTJN010000001">
    <property type="protein sequence ID" value="MFD0965346.1"/>
    <property type="molecule type" value="Genomic_DNA"/>
</dbReference>
<accession>A0ABW3I607</accession>
<feature type="coiled-coil region" evidence="7">
    <location>
        <begin position="50"/>
        <end position="140"/>
    </location>
</feature>
<evidence type="ECO:0000313" key="15">
    <source>
        <dbReference type="EMBL" id="MFD0965346.1"/>
    </source>
</evidence>
<evidence type="ECO:0000259" key="12">
    <source>
        <dbReference type="Pfam" id="PF12795"/>
    </source>
</evidence>
<dbReference type="InterPro" id="IPR024393">
    <property type="entry name" value="MscS_porin"/>
</dbReference>
<evidence type="ECO:0000259" key="10">
    <source>
        <dbReference type="Pfam" id="PF00924"/>
    </source>
</evidence>
<feature type="domain" description="Mechanosensitive ion channel MscS porin" evidence="12">
    <location>
        <begin position="39"/>
        <end position="245"/>
    </location>
</feature>
<keyword evidence="5 8" id="KW-1133">Transmembrane helix</keyword>
<dbReference type="SUPFAM" id="SSF50182">
    <property type="entry name" value="Sm-like ribonucleoproteins"/>
    <property type="match status" value="1"/>
</dbReference>
<comment type="similarity">
    <text evidence="2">Belongs to the MscS (TC 1.A.23) family.</text>
</comment>
<feature type="transmembrane region" description="Helical" evidence="8">
    <location>
        <begin position="633"/>
        <end position="650"/>
    </location>
</feature>
<dbReference type="SUPFAM" id="SSF82689">
    <property type="entry name" value="Mechanosensitive channel protein MscS (YggB), C-terminal domain"/>
    <property type="match status" value="1"/>
</dbReference>
<evidence type="ECO:0000259" key="11">
    <source>
        <dbReference type="Pfam" id="PF12794"/>
    </source>
</evidence>
<feature type="transmembrane region" description="Helical" evidence="8">
    <location>
        <begin position="822"/>
        <end position="842"/>
    </location>
</feature>
<feature type="transmembrane region" description="Helical" evidence="8">
    <location>
        <begin position="863"/>
        <end position="884"/>
    </location>
</feature>
<feature type="transmembrane region" description="Helical" evidence="8">
    <location>
        <begin position="476"/>
        <end position="495"/>
    </location>
</feature>
<dbReference type="Pfam" id="PF12794">
    <property type="entry name" value="MscS_TM"/>
    <property type="match status" value="1"/>
</dbReference>
<dbReference type="Gene3D" id="2.30.30.60">
    <property type="match status" value="1"/>
</dbReference>
<feature type="signal peptide" evidence="9">
    <location>
        <begin position="1"/>
        <end position="26"/>
    </location>
</feature>
<evidence type="ECO:0000256" key="5">
    <source>
        <dbReference type="ARBA" id="ARBA00022989"/>
    </source>
</evidence>
<keyword evidence="4 8" id="KW-0812">Transmembrane</keyword>
<dbReference type="InterPro" id="IPR011014">
    <property type="entry name" value="MscS_channel_TM-2"/>
</dbReference>
<dbReference type="InterPro" id="IPR010920">
    <property type="entry name" value="LSM_dom_sf"/>
</dbReference>
<dbReference type="InterPro" id="IPR049142">
    <property type="entry name" value="MS_channel_1st"/>
</dbReference>
<evidence type="ECO:0000256" key="1">
    <source>
        <dbReference type="ARBA" id="ARBA00004651"/>
    </source>
</evidence>
<dbReference type="Proteomes" id="UP001596996">
    <property type="component" value="Unassembled WGS sequence"/>
</dbReference>
<dbReference type="Pfam" id="PF12795">
    <property type="entry name" value="MscS_porin"/>
    <property type="match status" value="1"/>
</dbReference>
<name>A0ABW3I607_9PAST</name>
<dbReference type="NCBIfam" id="NF008438">
    <property type="entry name" value="PRK11281.1"/>
    <property type="match status" value="1"/>
</dbReference>
<feature type="chain" id="PRO_5047108436" evidence="9">
    <location>
        <begin position="27"/>
        <end position="1095"/>
    </location>
</feature>
<evidence type="ECO:0000259" key="13">
    <source>
        <dbReference type="Pfam" id="PF21082"/>
    </source>
</evidence>
<dbReference type="Gene3D" id="3.30.70.100">
    <property type="match status" value="1"/>
</dbReference>
<evidence type="ECO:0000256" key="2">
    <source>
        <dbReference type="ARBA" id="ARBA00008017"/>
    </source>
</evidence>
<feature type="transmembrane region" description="Helical" evidence="8">
    <location>
        <begin position="525"/>
        <end position="551"/>
    </location>
</feature>
<keyword evidence="6 8" id="KW-0472">Membrane</keyword>
<evidence type="ECO:0000256" key="3">
    <source>
        <dbReference type="ARBA" id="ARBA00022475"/>
    </source>
</evidence>
<feature type="transmembrane region" description="Helical" evidence="8">
    <location>
        <begin position="779"/>
        <end position="802"/>
    </location>
</feature>
<dbReference type="Pfam" id="PF00924">
    <property type="entry name" value="MS_channel_2nd"/>
    <property type="match status" value="1"/>
</dbReference>
<dbReference type="PANTHER" id="PTHR30347:SF1">
    <property type="entry name" value="MECHANOSENSITIVE CHANNEL MSCK"/>
    <property type="match status" value="1"/>
</dbReference>
<evidence type="ECO:0000313" key="16">
    <source>
        <dbReference type="Proteomes" id="UP001596996"/>
    </source>
</evidence>
<dbReference type="InterPro" id="IPR011066">
    <property type="entry name" value="MscS_channel_C_sf"/>
</dbReference>
<comment type="caution">
    <text evidence="15">The sequence shown here is derived from an EMBL/GenBank/DDBJ whole genome shotgun (WGS) entry which is preliminary data.</text>
</comment>
<sequence>MKKNRVFSDLLLVFCLLIAFMPSAIAQLPTQEDVQASLTVAKESKTNVANQILVQNLEDTLDLLQKIEQQKENNKNLTETLKNTSKTAESVQSAVENLKNLSQPVLKFDNLSIDELQTKLIETEEKLNQIQMDLAVINDKLASQRSASDKAQNVLKSNIERAKQIEKLLAQSEQVEEKNKLKAELVLLNLQNVYNQTLLKGNNSLISLYALQSEEKSLISEQLEKVQIALQTAINEKNLQGSYEQEGQIRLSQNKGNPIIAEQRKLNLKASQALVKYTAHLNKLTQDNTRIKNVLDNLQRTDRNISDQISNLQGTLVLSRIITKQKQSLPQNQMVRGLAKQIADLRVKIFDLTERRDRLYDIKAVIAECERKSNQTLTAEKRSELTTVLQERRKLLSDGIAILNNQLNLAINIELNQQQVAAISDTLQQKLQQQSFWVRSNPPIDLDWFSEFLPNMDTQLTNIKNEINFSNWKDNIVSATSVLAALLVIILLVLWQKEKIKRRLSIINSRIYTVQDRHLYTPEAVFWTIILCLPSTLLFLSVLILVTFVCFQSPTQFWWWSISMAGYWWFFAFILAMLRPNGLAYRHFKMSQESVKMFQSVFKRSVWICALWLNASIFTHLDSGISNDVVGEILTTFILIISLFIIAPRIRSAVQIYKKSQLQSAVKIRLLNITRVLLILIPILLIVLIIMGYYYTTLNLMAHLMSSYFVITSWMIVKEIIYRSSAVSSRHLSENRIQACQQESQTIEGVEDDIVELVPEEHIELSKAKNQVKRVVDSILWFALAALLYWVWSDLVGVVYYLQSVTLWTQSTITDSGVITESITLLNLLLAIAILVVTYFVVRNIAGVLEVLLFSRITLSQGTPYTITTLVTYIIIAIGAGIAFSTLGMSWSKLQWLFAALSVGLGFGLQEIFANFISGIIILFERPIRVGDVVTIDNYTGTVTKIRIRSTTIIDGDKKEIIIPNKAFVTGRIINWVLTDQMTRIVIKIGVAYGSNLELVRQLLLQAATDCELVMRDPAPSTYFLGFGASTLDHDLRVFVPKLGDRMKATDFLNRRINQLFAENNIEIAFNQLDVFIKNQVTSEEVKLTSEKSCA</sequence>
<evidence type="ECO:0000259" key="14">
    <source>
        <dbReference type="Pfam" id="PF21088"/>
    </source>
</evidence>
<feature type="domain" description="Mechanosensitive ion channel MscS C-terminal" evidence="13">
    <location>
        <begin position="985"/>
        <end position="1068"/>
    </location>
</feature>
<keyword evidence="7" id="KW-0175">Coiled coil</keyword>
<evidence type="ECO:0000256" key="4">
    <source>
        <dbReference type="ARBA" id="ARBA00022692"/>
    </source>
</evidence>
<comment type="subcellular location">
    <subcellularLocation>
        <location evidence="1">Cell membrane</location>
        <topology evidence="1">Multi-pass membrane protein</topology>
    </subcellularLocation>
</comment>
<feature type="transmembrane region" description="Helical" evidence="8">
    <location>
        <begin position="896"/>
        <end position="924"/>
    </location>
</feature>
<dbReference type="RefSeq" id="WP_380817903.1">
    <property type="nucleotide sequence ID" value="NZ_JBHTJN010000001.1"/>
</dbReference>
<dbReference type="InterPro" id="IPR006686">
    <property type="entry name" value="MscS_channel_CS"/>
</dbReference>
<dbReference type="PANTHER" id="PTHR30347">
    <property type="entry name" value="POTASSIUM CHANNEL RELATED"/>
    <property type="match status" value="1"/>
</dbReference>
<organism evidence="15 16">
    <name type="scientific">Seminibacterium arietis</name>
    <dbReference type="NCBI Taxonomy" id="1173502"/>
    <lineage>
        <taxon>Bacteria</taxon>
        <taxon>Pseudomonadati</taxon>
        <taxon>Pseudomonadota</taxon>
        <taxon>Gammaproteobacteria</taxon>
        <taxon>Pasteurellales</taxon>
        <taxon>Pasteurellaceae</taxon>
        <taxon>Seminibacterium</taxon>
    </lineage>
</organism>
<feature type="transmembrane region" description="Helical" evidence="8">
    <location>
        <begin position="557"/>
        <end position="580"/>
    </location>
</feature>
<feature type="transmembrane region" description="Helical" evidence="8">
    <location>
        <begin position="601"/>
        <end position="621"/>
    </location>
</feature>
<dbReference type="PROSITE" id="PS01246">
    <property type="entry name" value="UPF0003"/>
    <property type="match status" value="1"/>
</dbReference>
<evidence type="ECO:0000256" key="7">
    <source>
        <dbReference type="SAM" id="Coils"/>
    </source>
</evidence>
<dbReference type="InterPro" id="IPR025692">
    <property type="entry name" value="MscS_IM_dom1"/>
</dbReference>
<evidence type="ECO:0000256" key="8">
    <source>
        <dbReference type="SAM" id="Phobius"/>
    </source>
</evidence>
<feature type="domain" description="Mechanosensitive ion channel transmembrane helices 2/3" evidence="14">
    <location>
        <begin position="869"/>
        <end position="910"/>
    </location>
</feature>
<keyword evidence="3" id="KW-1003">Cell membrane</keyword>
<gene>
    <name evidence="15" type="primary">mscK</name>
    <name evidence="15" type="ORF">ACFQ02_00490</name>
</gene>
<dbReference type="SUPFAM" id="SSF82861">
    <property type="entry name" value="Mechanosensitive channel protein MscS (YggB), transmembrane region"/>
    <property type="match status" value="1"/>
</dbReference>
<dbReference type="InterPro" id="IPR006685">
    <property type="entry name" value="MscS_channel_2nd"/>
</dbReference>
<keyword evidence="9" id="KW-0732">Signal</keyword>